<protein>
    <submittedName>
        <fullName evidence="2">Uncharacterized protein</fullName>
    </submittedName>
</protein>
<name>A0A7J6VMG3_THATH</name>
<evidence type="ECO:0000313" key="2">
    <source>
        <dbReference type="EMBL" id="KAF5186296.1"/>
    </source>
</evidence>
<comment type="caution">
    <text evidence="2">The sequence shown here is derived from an EMBL/GenBank/DDBJ whole genome shotgun (WGS) entry which is preliminary data.</text>
</comment>
<reference evidence="2 3" key="1">
    <citation type="submission" date="2020-06" db="EMBL/GenBank/DDBJ databases">
        <title>Transcriptomic and genomic resources for Thalictrum thalictroides and T. hernandezii: Facilitating candidate gene discovery in an emerging model plant lineage.</title>
        <authorList>
            <person name="Arias T."/>
            <person name="Riano-Pachon D.M."/>
            <person name="Di Stilio V.S."/>
        </authorList>
    </citation>
    <scope>NUCLEOTIDE SEQUENCE [LARGE SCALE GENOMIC DNA]</scope>
    <source>
        <strain evidence="3">cv. WT478/WT964</strain>
        <tissue evidence="2">Leaves</tissue>
    </source>
</reference>
<organism evidence="2 3">
    <name type="scientific">Thalictrum thalictroides</name>
    <name type="common">Rue-anemone</name>
    <name type="synonym">Anemone thalictroides</name>
    <dbReference type="NCBI Taxonomy" id="46969"/>
    <lineage>
        <taxon>Eukaryota</taxon>
        <taxon>Viridiplantae</taxon>
        <taxon>Streptophyta</taxon>
        <taxon>Embryophyta</taxon>
        <taxon>Tracheophyta</taxon>
        <taxon>Spermatophyta</taxon>
        <taxon>Magnoliopsida</taxon>
        <taxon>Ranunculales</taxon>
        <taxon>Ranunculaceae</taxon>
        <taxon>Thalictroideae</taxon>
        <taxon>Thalictrum</taxon>
    </lineage>
</organism>
<keyword evidence="3" id="KW-1185">Reference proteome</keyword>
<evidence type="ECO:0000256" key="1">
    <source>
        <dbReference type="SAM" id="MobiDB-lite"/>
    </source>
</evidence>
<proteinExistence type="predicted"/>
<accession>A0A7J6VMG3</accession>
<dbReference type="AlphaFoldDB" id="A0A7J6VMG3"/>
<feature type="non-terminal residue" evidence="2">
    <location>
        <position position="1"/>
    </location>
</feature>
<dbReference type="EMBL" id="JABWDY010029506">
    <property type="protein sequence ID" value="KAF5186296.1"/>
    <property type="molecule type" value="Genomic_DNA"/>
</dbReference>
<feature type="compositionally biased region" description="Basic and acidic residues" evidence="1">
    <location>
        <begin position="152"/>
        <end position="162"/>
    </location>
</feature>
<sequence>SPTRGCPCSQPDSQEAVEKKPWDERVDIEEEREVFGSTNNKDDAAKGKPIPVGLNGVDRPAMGESIDGACNGGGVMASYGIHSPKGLNDSNGTLMAMIQSTKIQSEEQTEVKRNGKAIVDRLGTQEDTLINDDSQQQEGGSYGSNTSNKTTQHVEEGWETPKRRPTCRAKDLVLTSQIGDINQGGTQDWQAQGNGPQDKDLAKDAIHDRSKGGELGQGLETP</sequence>
<dbReference type="Proteomes" id="UP000554482">
    <property type="component" value="Unassembled WGS sequence"/>
</dbReference>
<feature type="compositionally biased region" description="Polar residues" evidence="1">
    <location>
        <begin position="174"/>
        <end position="195"/>
    </location>
</feature>
<gene>
    <name evidence="2" type="ORF">FRX31_024117</name>
</gene>
<evidence type="ECO:0000313" key="3">
    <source>
        <dbReference type="Proteomes" id="UP000554482"/>
    </source>
</evidence>
<feature type="compositionally biased region" description="Basic and acidic residues" evidence="1">
    <location>
        <begin position="16"/>
        <end position="25"/>
    </location>
</feature>
<feature type="region of interest" description="Disordered" evidence="1">
    <location>
        <begin position="123"/>
        <end position="222"/>
    </location>
</feature>
<feature type="region of interest" description="Disordered" evidence="1">
    <location>
        <begin position="1"/>
        <end position="56"/>
    </location>
</feature>
<feature type="compositionally biased region" description="Basic and acidic residues" evidence="1">
    <location>
        <begin position="197"/>
        <end position="212"/>
    </location>
</feature>
<feature type="compositionally biased region" description="Polar residues" evidence="1">
    <location>
        <begin position="125"/>
        <end position="151"/>
    </location>
</feature>